<dbReference type="Gene3D" id="2.30.30.40">
    <property type="entry name" value="SH3 Domains"/>
    <property type="match status" value="2"/>
</dbReference>
<feature type="region of interest" description="Disordered" evidence="4">
    <location>
        <begin position="18"/>
        <end position="49"/>
    </location>
</feature>
<evidence type="ECO:0000259" key="6">
    <source>
        <dbReference type="PROSITE" id="PS50052"/>
    </source>
</evidence>
<comment type="caution">
    <text evidence="7">The sequence shown here is derived from an EMBL/GenBank/DDBJ whole genome shotgun (WGS) entry which is preliminary data.</text>
</comment>
<dbReference type="InterPro" id="IPR008144">
    <property type="entry name" value="Guanylate_kin-like_dom"/>
</dbReference>
<accession>A0AAV2TWA8</accession>
<dbReference type="PROSITE" id="PS50052">
    <property type="entry name" value="GUANYLATE_KINASE_2"/>
    <property type="match status" value="1"/>
</dbReference>
<feature type="domain" description="Guanylate kinase-like" evidence="6">
    <location>
        <begin position="318"/>
        <end position="491"/>
    </location>
</feature>
<dbReference type="PANTHER" id="PTHR23122">
    <property type="entry name" value="MEMBRANE-ASSOCIATED GUANYLATE KINASE MAGUK"/>
    <property type="match status" value="1"/>
</dbReference>
<protein>
    <recommendedName>
        <fullName evidence="9">Disks large 1 tumor suppressor protein</fullName>
    </recommendedName>
</protein>
<evidence type="ECO:0008006" key="9">
    <source>
        <dbReference type="Google" id="ProtNLM"/>
    </source>
</evidence>
<dbReference type="EMBL" id="CAXLJL010000734">
    <property type="protein sequence ID" value="CAL5140522.1"/>
    <property type="molecule type" value="Genomic_DNA"/>
</dbReference>
<evidence type="ECO:0000256" key="4">
    <source>
        <dbReference type="SAM" id="MobiDB-lite"/>
    </source>
</evidence>
<organism evidence="7 8">
    <name type="scientific">Calicophoron daubneyi</name>
    <name type="common">Rumen fluke</name>
    <name type="synonym">Paramphistomum daubneyi</name>
    <dbReference type="NCBI Taxonomy" id="300641"/>
    <lineage>
        <taxon>Eukaryota</taxon>
        <taxon>Metazoa</taxon>
        <taxon>Spiralia</taxon>
        <taxon>Lophotrochozoa</taxon>
        <taxon>Platyhelminthes</taxon>
        <taxon>Trematoda</taxon>
        <taxon>Digenea</taxon>
        <taxon>Plagiorchiida</taxon>
        <taxon>Pronocephalata</taxon>
        <taxon>Paramphistomoidea</taxon>
        <taxon>Paramphistomidae</taxon>
        <taxon>Calicophoron</taxon>
    </lineage>
</organism>
<dbReference type="InterPro" id="IPR036028">
    <property type="entry name" value="SH3-like_dom_sf"/>
</dbReference>
<dbReference type="InterPro" id="IPR027417">
    <property type="entry name" value="P-loop_NTPase"/>
</dbReference>
<evidence type="ECO:0000313" key="7">
    <source>
        <dbReference type="EMBL" id="CAL5140522.1"/>
    </source>
</evidence>
<feature type="domain" description="SH3" evidence="5">
    <location>
        <begin position="86"/>
        <end position="155"/>
    </location>
</feature>
<dbReference type="Gene3D" id="3.40.50.300">
    <property type="entry name" value="P-loop containing nucleotide triphosphate hydrolases"/>
    <property type="match status" value="1"/>
</dbReference>
<dbReference type="Pfam" id="PF00625">
    <property type="entry name" value="Guanylate_kin"/>
    <property type="match status" value="1"/>
</dbReference>
<evidence type="ECO:0000313" key="8">
    <source>
        <dbReference type="Proteomes" id="UP001497525"/>
    </source>
</evidence>
<keyword evidence="2 3" id="KW-0728">SH3 domain</keyword>
<gene>
    <name evidence="7" type="ORF">CDAUBV1_LOCUS15835</name>
</gene>
<dbReference type="SUPFAM" id="SSF52540">
    <property type="entry name" value="P-loop containing nucleoside triphosphate hydrolases"/>
    <property type="match status" value="1"/>
</dbReference>
<dbReference type="InterPro" id="IPR050716">
    <property type="entry name" value="MAGUK"/>
</dbReference>
<dbReference type="SMART" id="SM00072">
    <property type="entry name" value="GuKc"/>
    <property type="match status" value="1"/>
</dbReference>
<proteinExistence type="inferred from homology"/>
<evidence type="ECO:0000256" key="1">
    <source>
        <dbReference type="ARBA" id="ARBA00007014"/>
    </source>
</evidence>
<dbReference type="SUPFAM" id="SSF50044">
    <property type="entry name" value="SH3-domain"/>
    <property type="match status" value="1"/>
</dbReference>
<evidence type="ECO:0000256" key="2">
    <source>
        <dbReference type="ARBA" id="ARBA00022443"/>
    </source>
</evidence>
<feature type="compositionally biased region" description="Basic and acidic residues" evidence="4">
    <location>
        <begin position="245"/>
        <end position="257"/>
    </location>
</feature>
<dbReference type="Proteomes" id="UP001497525">
    <property type="component" value="Unassembled WGS sequence"/>
</dbReference>
<feature type="region of interest" description="Disordered" evidence="4">
    <location>
        <begin position="229"/>
        <end position="273"/>
    </location>
</feature>
<dbReference type="Gene3D" id="3.30.63.10">
    <property type="entry name" value="Guanylate Kinase phosphate binding domain"/>
    <property type="match status" value="1"/>
</dbReference>
<evidence type="ECO:0000256" key="3">
    <source>
        <dbReference type="PROSITE-ProRule" id="PRU00192"/>
    </source>
</evidence>
<evidence type="ECO:0000259" key="5">
    <source>
        <dbReference type="PROSITE" id="PS50002"/>
    </source>
</evidence>
<dbReference type="AlphaFoldDB" id="A0AAV2TWA8"/>
<dbReference type="PROSITE" id="PS50002">
    <property type="entry name" value="SH3"/>
    <property type="match status" value="1"/>
</dbReference>
<dbReference type="InterPro" id="IPR001452">
    <property type="entry name" value="SH3_domain"/>
</dbReference>
<reference evidence="7" key="1">
    <citation type="submission" date="2024-06" db="EMBL/GenBank/DDBJ databases">
        <authorList>
            <person name="Liu X."/>
            <person name="Lenzi L."/>
            <person name="Haldenby T S."/>
            <person name="Uol C."/>
        </authorList>
    </citation>
    <scope>NUCLEOTIDE SEQUENCE</scope>
</reference>
<comment type="similarity">
    <text evidence="1">Belongs to the MAGUK family.</text>
</comment>
<dbReference type="InterPro" id="IPR008145">
    <property type="entry name" value="GK/Ca_channel_bsu"/>
</dbReference>
<dbReference type="FunFam" id="3.30.63.10:FF:000002">
    <property type="entry name" value="Guanylate kinase 1"/>
    <property type="match status" value="1"/>
</dbReference>
<dbReference type="Pfam" id="PF00018">
    <property type="entry name" value="SH3_1"/>
    <property type="match status" value="1"/>
</dbReference>
<sequence>MNTKAAFDYQNVSSKFGLPRTQQTDLKRNGTQQQEETLASTLGSPVSQQMASSTCLRHTEIPPKIGDRMGSLDVLPFVPRLTTTLKKTMTVRALFEYDPSEDTGLPSRGLAFQHGDILHVVNANDSEWWQARRYMLVSELEAGSSSSRLTTTANSSNGSLATYGPLGIIPSWSRIERRQRMRLKRVNFFTKITVIGSNSQFTNPSILPSRTVPPQFANNGEDQLLSAAARKDEQNGSSSSMFHSTLERNADRLDGEHKKNRSNSLTRSLFRRFSSRNKPKRNNLLSGARTNSLDAVCETDVMPIRSYEIVVPVTISLARPLLLFGPLKERIIDTLLQDPKFATCVPHTSRPPRPDERDGIDYHFAASNAAMEADIKADKFIEVGQFQDHYYATSIDSVRQTLLSGRICVLDVGLPAIRRLENAGLHPISVLLKPISVLHLRTIQRRLTEDQAKRSIELASRLEADNWHLFSVIVPFDTIESAVKSVQRYVLLQGGPVIWVPSLSSADHSRPNFGSIGSQSSTLPRAPH</sequence>
<name>A0AAV2TWA8_CALDB</name>